<dbReference type="PANTHER" id="PTHR42878">
    <property type="entry name" value="TWO-COMPONENT HISTIDINE KINASE"/>
    <property type="match status" value="1"/>
</dbReference>
<feature type="domain" description="HAMP" evidence="16">
    <location>
        <begin position="302"/>
        <end position="354"/>
    </location>
</feature>
<dbReference type="InterPro" id="IPR000014">
    <property type="entry name" value="PAS"/>
</dbReference>
<keyword evidence="6 13" id="KW-0812">Transmembrane</keyword>
<feature type="transmembrane region" description="Helical" evidence="13">
    <location>
        <begin position="42"/>
        <end position="65"/>
    </location>
</feature>
<accession>A0AAW9R7H4</accession>
<dbReference type="InterPro" id="IPR004358">
    <property type="entry name" value="Sig_transdc_His_kin-like_C"/>
</dbReference>
<comment type="catalytic activity">
    <reaction evidence="1">
        <text>ATP + protein L-histidine = ADP + protein N-phospho-L-histidine.</text>
        <dbReference type="EC" id="2.7.13.3"/>
    </reaction>
</comment>
<dbReference type="GO" id="GO:0016020">
    <property type="term" value="C:membrane"/>
    <property type="evidence" value="ECO:0007669"/>
    <property type="project" value="UniProtKB-SubCell"/>
</dbReference>
<dbReference type="SUPFAM" id="SSF158472">
    <property type="entry name" value="HAMP domain-like"/>
    <property type="match status" value="1"/>
</dbReference>
<feature type="transmembrane region" description="Helical" evidence="13">
    <location>
        <begin position="85"/>
        <end position="104"/>
    </location>
</feature>
<sequence length="709" mass="77495">MSTSRRARAVRITVAVLLLTALLAGLYLVAGSQGLGPRYARWYPAVFATTLGALAVLSIAIAQRLWRLRRQLARGEPGARLTRRLLLLLVLLALPPLVLVYGFGVRFIGATVDSWLPANNADALADALALGQRYLDDRIAEARAATERSARDLSIPGAEGLDAALEDALDASHARQMAIFEPDGRARAVAAADPALLLPEPPQDEARLALRNRALYAATERDGDGLRIRILAALPGDRILQALYELPPEAAAQALRVESAVHAASRAQFLRESLKLAFILILSLVLLLSLFATVLASFGLARRLVAPIARLSTATRRIAEGHFDARLPEGEDDELGFLVQSFNRMTRELELSRARERASAEENERQRAFLETVLAHLTSGVLVVDADLQLRSMNATARQMLGLAPDQNTVWPLAELRRIAPQAAGLVGTLLKRLREGAREWREEVTLDGSGAVPRVLLLRGARLPGEGAVAVFDDATVIDRAQRDAAWAEVARRLAHEIKNPLTPIQLAAERLRRRVLPKLEEDDAQVLDRATHTIVTQVDALKAMVNSFGDYARPPSLALAPLDLNRLVGDVLDLYEHDQRLRLVRALATDLPAVRADAGRIRQVLHNLVKNAIEACAERPRPGIEVATRRVEEGGREFVELSVADDGPGLPEGFDLHWFEPYRSTKPRGTGLGLAIVARIAQEHGARFEARRRAEGGAMFILRLPTG</sequence>
<feature type="transmembrane region" description="Helical" evidence="13">
    <location>
        <begin position="12"/>
        <end position="30"/>
    </location>
</feature>
<gene>
    <name evidence="17" type="ORF">WB794_09790</name>
</gene>
<dbReference type="InterPro" id="IPR005467">
    <property type="entry name" value="His_kinase_dom"/>
</dbReference>
<keyword evidence="7" id="KW-0547">Nucleotide-binding</keyword>
<evidence type="ECO:0000313" key="18">
    <source>
        <dbReference type="Proteomes" id="UP001364472"/>
    </source>
</evidence>
<dbReference type="Gene3D" id="1.10.287.130">
    <property type="match status" value="1"/>
</dbReference>
<feature type="transmembrane region" description="Helical" evidence="13">
    <location>
        <begin position="276"/>
        <end position="301"/>
    </location>
</feature>
<keyword evidence="18" id="KW-1185">Reference proteome</keyword>
<organism evidence="17 18">
    <name type="scientific">Denitratimonas tolerans</name>
    <dbReference type="NCBI Taxonomy" id="1338420"/>
    <lineage>
        <taxon>Bacteria</taxon>
        <taxon>Pseudomonadati</taxon>
        <taxon>Pseudomonadota</taxon>
        <taxon>Gammaproteobacteria</taxon>
        <taxon>Lysobacterales</taxon>
        <taxon>Lysobacteraceae</taxon>
        <taxon>Denitratimonas</taxon>
    </lineage>
</organism>
<evidence type="ECO:0000256" key="1">
    <source>
        <dbReference type="ARBA" id="ARBA00000085"/>
    </source>
</evidence>
<dbReference type="GO" id="GO:0030295">
    <property type="term" value="F:protein kinase activator activity"/>
    <property type="evidence" value="ECO:0007669"/>
    <property type="project" value="TreeGrafter"/>
</dbReference>
<dbReference type="Gene3D" id="3.30.450.20">
    <property type="entry name" value="PAS domain"/>
    <property type="match status" value="1"/>
</dbReference>
<evidence type="ECO:0000256" key="13">
    <source>
        <dbReference type="SAM" id="Phobius"/>
    </source>
</evidence>
<evidence type="ECO:0000259" key="16">
    <source>
        <dbReference type="PROSITE" id="PS50885"/>
    </source>
</evidence>
<name>A0AAW9R7H4_9GAMM</name>
<dbReference type="CDD" id="cd00082">
    <property type="entry name" value="HisKA"/>
    <property type="match status" value="1"/>
</dbReference>
<keyword evidence="12 13" id="KW-0472">Membrane</keyword>
<dbReference type="Pfam" id="PF00672">
    <property type="entry name" value="HAMP"/>
    <property type="match status" value="1"/>
</dbReference>
<dbReference type="SMART" id="SM00388">
    <property type="entry name" value="HisKA"/>
    <property type="match status" value="1"/>
</dbReference>
<dbReference type="EC" id="2.7.13.3" evidence="3"/>
<dbReference type="PRINTS" id="PR00344">
    <property type="entry name" value="BCTRLSENSOR"/>
</dbReference>
<keyword evidence="10 13" id="KW-1133">Transmembrane helix</keyword>
<dbReference type="AlphaFoldDB" id="A0AAW9R7H4"/>
<dbReference type="Pfam" id="PF02518">
    <property type="entry name" value="HATPase_c"/>
    <property type="match status" value="1"/>
</dbReference>
<dbReference type="Pfam" id="PF00512">
    <property type="entry name" value="HisKA"/>
    <property type="match status" value="1"/>
</dbReference>
<dbReference type="GO" id="GO:0000155">
    <property type="term" value="F:phosphorelay sensor kinase activity"/>
    <property type="evidence" value="ECO:0007669"/>
    <property type="project" value="InterPro"/>
</dbReference>
<comment type="caution">
    <text evidence="17">The sequence shown here is derived from an EMBL/GenBank/DDBJ whole genome shotgun (WGS) entry which is preliminary data.</text>
</comment>
<dbReference type="GO" id="GO:0007234">
    <property type="term" value="P:osmosensory signaling via phosphorelay pathway"/>
    <property type="evidence" value="ECO:0007669"/>
    <property type="project" value="TreeGrafter"/>
</dbReference>
<evidence type="ECO:0000256" key="7">
    <source>
        <dbReference type="ARBA" id="ARBA00022741"/>
    </source>
</evidence>
<dbReference type="SUPFAM" id="SSF55874">
    <property type="entry name" value="ATPase domain of HSP90 chaperone/DNA topoisomerase II/histidine kinase"/>
    <property type="match status" value="1"/>
</dbReference>
<dbReference type="InterPro" id="IPR003594">
    <property type="entry name" value="HATPase_dom"/>
</dbReference>
<dbReference type="InterPro" id="IPR036890">
    <property type="entry name" value="HATPase_C_sf"/>
</dbReference>
<protein>
    <recommendedName>
        <fullName evidence="3">histidine kinase</fullName>
        <ecNumber evidence="3">2.7.13.3</ecNumber>
    </recommendedName>
</protein>
<dbReference type="SMART" id="SM00091">
    <property type="entry name" value="PAS"/>
    <property type="match status" value="1"/>
</dbReference>
<evidence type="ECO:0000256" key="10">
    <source>
        <dbReference type="ARBA" id="ARBA00022989"/>
    </source>
</evidence>
<evidence type="ECO:0000259" key="15">
    <source>
        <dbReference type="PROSITE" id="PS50112"/>
    </source>
</evidence>
<evidence type="ECO:0000256" key="4">
    <source>
        <dbReference type="ARBA" id="ARBA00022553"/>
    </source>
</evidence>
<evidence type="ECO:0000256" key="12">
    <source>
        <dbReference type="ARBA" id="ARBA00023136"/>
    </source>
</evidence>
<comment type="subcellular location">
    <subcellularLocation>
        <location evidence="2">Membrane</location>
        <topology evidence="2">Multi-pass membrane protein</topology>
    </subcellularLocation>
</comment>
<dbReference type="InterPro" id="IPR003660">
    <property type="entry name" value="HAMP_dom"/>
</dbReference>
<keyword evidence="11" id="KW-0902">Two-component regulatory system</keyword>
<dbReference type="SUPFAM" id="SSF47384">
    <property type="entry name" value="Homodimeric domain of signal transducing histidine kinase"/>
    <property type="match status" value="1"/>
</dbReference>
<evidence type="ECO:0000259" key="14">
    <source>
        <dbReference type="PROSITE" id="PS50109"/>
    </source>
</evidence>
<evidence type="ECO:0000256" key="3">
    <source>
        <dbReference type="ARBA" id="ARBA00012438"/>
    </source>
</evidence>
<dbReference type="PANTHER" id="PTHR42878:SF7">
    <property type="entry name" value="SENSOR HISTIDINE KINASE GLRK"/>
    <property type="match status" value="1"/>
</dbReference>
<dbReference type="Pfam" id="PF12860">
    <property type="entry name" value="PAS_7"/>
    <property type="match status" value="1"/>
</dbReference>
<reference evidence="17 18" key="1">
    <citation type="journal article" date="2016" name="Antonie Van Leeuwenhoek">
        <title>Denitratimonas tolerans gen. nov., sp. nov., a denitrifying bacterium isolated from a bioreactor for tannery wastewater treatment.</title>
        <authorList>
            <person name="Han S.I."/>
            <person name="Kim J.O."/>
            <person name="Lee Y.R."/>
            <person name="Ekpeghere K.I."/>
            <person name="Koh S.C."/>
            <person name="Whang K.S."/>
        </authorList>
    </citation>
    <scope>NUCLEOTIDE SEQUENCE [LARGE SCALE GENOMIC DNA]</scope>
    <source>
        <strain evidence="17 18">KACC 17565</strain>
    </source>
</reference>
<dbReference type="SUPFAM" id="SSF55785">
    <property type="entry name" value="PYP-like sensor domain (PAS domain)"/>
    <property type="match status" value="1"/>
</dbReference>
<keyword evidence="8" id="KW-0418">Kinase</keyword>
<feature type="domain" description="PAS" evidence="15">
    <location>
        <begin position="366"/>
        <end position="407"/>
    </location>
</feature>
<dbReference type="GO" id="GO:0000156">
    <property type="term" value="F:phosphorelay response regulator activity"/>
    <property type="evidence" value="ECO:0007669"/>
    <property type="project" value="TreeGrafter"/>
</dbReference>
<dbReference type="GO" id="GO:0005524">
    <property type="term" value="F:ATP binding"/>
    <property type="evidence" value="ECO:0007669"/>
    <property type="project" value="UniProtKB-KW"/>
</dbReference>
<dbReference type="PROSITE" id="PS50885">
    <property type="entry name" value="HAMP"/>
    <property type="match status" value="1"/>
</dbReference>
<dbReference type="InterPro" id="IPR017232">
    <property type="entry name" value="NtrY"/>
</dbReference>
<dbReference type="SMART" id="SM00304">
    <property type="entry name" value="HAMP"/>
    <property type="match status" value="1"/>
</dbReference>
<dbReference type="RefSeq" id="WP_337335680.1">
    <property type="nucleotide sequence ID" value="NZ_JBBDHC010000013.1"/>
</dbReference>
<dbReference type="InterPro" id="IPR036097">
    <property type="entry name" value="HisK_dim/P_sf"/>
</dbReference>
<dbReference type="Proteomes" id="UP001364472">
    <property type="component" value="Unassembled WGS sequence"/>
</dbReference>
<dbReference type="CDD" id="cd06225">
    <property type="entry name" value="HAMP"/>
    <property type="match status" value="1"/>
</dbReference>
<dbReference type="EMBL" id="JBBDHC010000013">
    <property type="protein sequence ID" value="MEJ1249962.1"/>
    <property type="molecule type" value="Genomic_DNA"/>
</dbReference>
<dbReference type="InterPro" id="IPR050351">
    <property type="entry name" value="BphY/WalK/GraS-like"/>
</dbReference>
<evidence type="ECO:0000313" key="17">
    <source>
        <dbReference type="EMBL" id="MEJ1249962.1"/>
    </source>
</evidence>
<dbReference type="Gene3D" id="6.10.340.10">
    <property type="match status" value="1"/>
</dbReference>
<dbReference type="SMART" id="SM00387">
    <property type="entry name" value="HATPase_c"/>
    <property type="match status" value="1"/>
</dbReference>
<evidence type="ECO:0000256" key="5">
    <source>
        <dbReference type="ARBA" id="ARBA00022679"/>
    </source>
</evidence>
<evidence type="ECO:0000256" key="8">
    <source>
        <dbReference type="ARBA" id="ARBA00022777"/>
    </source>
</evidence>
<keyword evidence="4" id="KW-0597">Phosphoprotein</keyword>
<dbReference type="Gene3D" id="3.30.565.10">
    <property type="entry name" value="Histidine kinase-like ATPase, C-terminal domain"/>
    <property type="match status" value="1"/>
</dbReference>
<keyword evidence="5" id="KW-0808">Transferase</keyword>
<proteinExistence type="predicted"/>
<evidence type="ECO:0000256" key="11">
    <source>
        <dbReference type="ARBA" id="ARBA00023012"/>
    </source>
</evidence>
<dbReference type="CDD" id="cd00130">
    <property type="entry name" value="PAS"/>
    <property type="match status" value="1"/>
</dbReference>
<dbReference type="PROSITE" id="PS50109">
    <property type="entry name" value="HIS_KIN"/>
    <property type="match status" value="1"/>
</dbReference>
<dbReference type="PROSITE" id="PS50112">
    <property type="entry name" value="PAS"/>
    <property type="match status" value="1"/>
</dbReference>
<dbReference type="PIRSF" id="PIRSF037532">
    <property type="entry name" value="STHK_NtrY"/>
    <property type="match status" value="1"/>
</dbReference>
<evidence type="ECO:0000256" key="9">
    <source>
        <dbReference type="ARBA" id="ARBA00022840"/>
    </source>
</evidence>
<feature type="domain" description="Histidine kinase" evidence="14">
    <location>
        <begin position="494"/>
        <end position="709"/>
    </location>
</feature>
<evidence type="ECO:0000256" key="2">
    <source>
        <dbReference type="ARBA" id="ARBA00004141"/>
    </source>
</evidence>
<keyword evidence="9 17" id="KW-0067">ATP-binding</keyword>
<dbReference type="InterPro" id="IPR035965">
    <property type="entry name" value="PAS-like_dom_sf"/>
</dbReference>
<evidence type="ECO:0000256" key="6">
    <source>
        <dbReference type="ARBA" id="ARBA00022692"/>
    </source>
</evidence>
<dbReference type="InterPro" id="IPR003661">
    <property type="entry name" value="HisK_dim/P_dom"/>
</dbReference>